<reference evidence="2 3" key="1">
    <citation type="submission" date="2018-02" db="EMBL/GenBank/DDBJ databases">
        <title>The genomes of Aspergillus section Nigri reveals drivers in fungal speciation.</title>
        <authorList>
            <consortium name="DOE Joint Genome Institute"/>
            <person name="Vesth T.C."/>
            <person name="Nybo J."/>
            <person name="Theobald S."/>
            <person name="Brandl J."/>
            <person name="Frisvad J.C."/>
            <person name="Nielsen K.F."/>
            <person name="Lyhne E.K."/>
            <person name="Kogle M.E."/>
            <person name="Kuo A."/>
            <person name="Riley R."/>
            <person name="Clum A."/>
            <person name="Nolan M."/>
            <person name="Lipzen A."/>
            <person name="Salamov A."/>
            <person name="Henrissat B."/>
            <person name="Wiebenga A."/>
            <person name="De vries R.P."/>
            <person name="Grigoriev I.V."/>
            <person name="Mortensen U.H."/>
            <person name="Andersen M.R."/>
            <person name="Baker S.E."/>
        </authorList>
    </citation>
    <scope>NUCLEOTIDE SEQUENCE [LARGE SCALE GENOMIC DNA]</scope>
    <source>
        <strain evidence="2 3">CBS 707.79</strain>
    </source>
</reference>
<feature type="region of interest" description="Disordered" evidence="1">
    <location>
        <begin position="52"/>
        <end position="106"/>
    </location>
</feature>
<sequence length="242" mass="26187">MSPLLPSCSISTRWSWNHAVGGESELRRTTGVYNGESGHRMSWDGWERMRRHASTGSTKLDHHTGGQTGIDTSNADSVPHSPSILRPRTHPKQAQQALNLTEPPPDRVFLAGNGPAAARSSKSWLACFPARASAVPFPPRFRGKRMGDSGPASGCRQKAWHQVGYFGPKSKAGRGEAANKDDDAFEMADDEQSTVPDRVPGRCSKLPSSMALPLRGGSSLEKWTKKISECGPTAKTLSLRLS</sequence>
<evidence type="ECO:0000313" key="2">
    <source>
        <dbReference type="EMBL" id="PYH90337.1"/>
    </source>
</evidence>
<dbReference type="AlphaFoldDB" id="A0A319D701"/>
<feature type="region of interest" description="Disordered" evidence="1">
    <location>
        <begin position="187"/>
        <end position="210"/>
    </location>
</feature>
<dbReference type="Proteomes" id="UP000247810">
    <property type="component" value="Unassembled WGS sequence"/>
</dbReference>
<organism evidence="2 3">
    <name type="scientific">Aspergillus ellipticus CBS 707.79</name>
    <dbReference type="NCBI Taxonomy" id="1448320"/>
    <lineage>
        <taxon>Eukaryota</taxon>
        <taxon>Fungi</taxon>
        <taxon>Dikarya</taxon>
        <taxon>Ascomycota</taxon>
        <taxon>Pezizomycotina</taxon>
        <taxon>Eurotiomycetes</taxon>
        <taxon>Eurotiomycetidae</taxon>
        <taxon>Eurotiales</taxon>
        <taxon>Aspergillaceae</taxon>
        <taxon>Aspergillus</taxon>
        <taxon>Aspergillus subgen. Circumdati</taxon>
    </lineage>
</organism>
<keyword evidence="3" id="KW-1185">Reference proteome</keyword>
<protein>
    <submittedName>
        <fullName evidence="2">Uncharacterized protein</fullName>
    </submittedName>
</protein>
<gene>
    <name evidence="2" type="ORF">BO71DRAFT_412693</name>
</gene>
<name>A0A319D701_9EURO</name>
<evidence type="ECO:0000313" key="3">
    <source>
        <dbReference type="Proteomes" id="UP000247810"/>
    </source>
</evidence>
<dbReference type="VEuPathDB" id="FungiDB:BO71DRAFT_412693"/>
<accession>A0A319D701</accession>
<evidence type="ECO:0000256" key="1">
    <source>
        <dbReference type="SAM" id="MobiDB-lite"/>
    </source>
</evidence>
<proteinExistence type="predicted"/>
<dbReference type="EMBL" id="KZ825987">
    <property type="protein sequence ID" value="PYH90337.1"/>
    <property type="molecule type" value="Genomic_DNA"/>
</dbReference>